<feature type="region of interest" description="Disordered" evidence="1">
    <location>
        <begin position="19"/>
        <end position="70"/>
    </location>
</feature>
<keyword evidence="3" id="KW-1185">Reference proteome</keyword>
<reference evidence="2" key="1">
    <citation type="submission" date="2022-10" db="EMBL/GenBank/DDBJ databases">
        <title>The WGS of Solirubrobacter sp. CPCC 204708.</title>
        <authorList>
            <person name="Jiang Z."/>
        </authorList>
    </citation>
    <scope>NUCLEOTIDE SEQUENCE</scope>
    <source>
        <strain evidence="2">CPCC 204708</strain>
    </source>
</reference>
<feature type="compositionally biased region" description="Low complexity" evidence="1">
    <location>
        <begin position="26"/>
        <end position="44"/>
    </location>
</feature>
<protein>
    <recommendedName>
        <fullName evidence="4">Lipoprotein</fullName>
    </recommendedName>
</protein>
<dbReference type="EMBL" id="JAPCID010000010">
    <property type="protein sequence ID" value="MDA0137672.1"/>
    <property type="molecule type" value="Genomic_DNA"/>
</dbReference>
<organism evidence="2 3">
    <name type="scientific">Solirubrobacter deserti</name>
    <dbReference type="NCBI Taxonomy" id="2282478"/>
    <lineage>
        <taxon>Bacteria</taxon>
        <taxon>Bacillati</taxon>
        <taxon>Actinomycetota</taxon>
        <taxon>Thermoleophilia</taxon>
        <taxon>Solirubrobacterales</taxon>
        <taxon>Solirubrobacteraceae</taxon>
        <taxon>Solirubrobacter</taxon>
    </lineage>
</organism>
<gene>
    <name evidence="2" type="ORF">OJ962_09200</name>
</gene>
<evidence type="ECO:0000313" key="2">
    <source>
        <dbReference type="EMBL" id="MDA0137672.1"/>
    </source>
</evidence>
<dbReference type="PROSITE" id="PS51257">
    <property type="entry name" value="PROKAR_LIPOPROTEIN"/>
    <property type="match status" value="1"/>
</dbReference>
<proteinExistence type="predicted"/>
<accession>A0ABT4RGM6</accession>
<dbReference type="Proteomes" id="UP001147700">
    <property type="component" value="Unassembled WGS sequence"/>
</dbReference>
<dbReference type="RefSeq" id="WP_202957212.1">
    <property type="nucleotide sequence ID" value="NZ_JAPCID010000010.1"/>
</dbReference>
<name>A0ABT4RGM6_9ACTN</name>
<evidence type="ECO:0008006" key="4">
    <source>
        <dbReference type="Google" id="ProtNLM"/>
    </source>
</evidence>
<sequence>MSTKLATVAAVALIFAGCSNEPSPEAPADTGTSASATTDSETSGQSQAMRFSACMRENGVADFPDPDASGELTIDGVLNGSSLDASDPAWKQALAACKALQPSGFTGRKRTPSEQEPALRFAQCIRENGVEDFPDPTPDSPLIDTNRIPSANREGGMAALNAAMDQCRDLGDKARQGR</sequence>
<evidence type="ECO:0000313" key="3">
    <source>
        <dbReference type="Proteomes" id="UP001147700"/>
    </source>
</evidence>
<comment type="caution">
    <text evidence="2">The sequence shown here is derived from an EMBL/GenBank/DDBJ whole genome shotgun (WGS) entry which is preliminary data.</text>
</comment>
<evidence type="ECO:0000256" key="1">
    <source>
        <dbReference type="SAM" id="MobiDB-lite"/>
    </source>
</evidence>